<dbReference type="GO" id="GO:0051083">
    <property type="term" value="P:'de novo' cotranslational protein folding"/>
    <property type="evidence" value="ECO:0007669"/>
    <property type="project" value="TreeGrafter"/>
</dbReference>
<reference evidence="1 2" key="1">
    <citation type="submission" date="2024-01" db="EMBL/GenBank/DDBJ databases">
        <title>The genomes of 5 underutilized Papilionoideae crops provide insights into root nodulation and disease resistanc.</title>
        <authorList>
            <person name="Yuan L."/>
        </authorList>
    </citation>
    <scope>NUCLEOTIDE SEQUENCE [LARGE SCALE GENOMIC DNA]</scope>
    <source>
        <strain evidence="1">ZHUSHIDOU_FW_LH</strain>
        <tissue evidence="1">Leaf</tissue>
    </source>
</reference>
<gene>
    <name evidence="1" type="ORF">RIF29_28260</name>
</gene>
<dbReference type="GO" id="GO:0003755">
    <property type="term" value="F:peptidyl-prolyl cis-trans isomerase activity"/>
    <property type="evidence" value="ECO:0007669"/>
    <property type="project" value="TreeGrafter"/>
</dbReference>
<evidence type="ECO:0000313" key="1">
    <source>
        <dbReference type="EMBL" id="KAK7261936.1"/>
    </source>
</evidence>
<comment type="caution">
    <text evidence="1">The sequence shown here is derived from an EMBL/GenBank/DDBJ whole genome shotgun (WGS) entry which is preliminary data.</text>
</comment>
<evidence type="ECO:0000313" key="2">
    <source>
        <dbReference type="Proteomes" id="UP001372338"/>
    </source>
</evidence>
<name>A0AAN9ERD7_CROPI</name>
<dbReference type="PANTHER" id="PTHR30560">
    <property type="entry name" value="TRIGGER FACTOR CHAPERONE AND PEPTIDYL-PROLYL CIS/TRANS ISOMERASE"/>
    <property type="match status" value="1"/>
</dbReference>
<sequence length="95" mass="10839">MDDEEWMPLPLIVEMLSLLWQIGNSLDFVCVKEIPKEFLVQLLGEELVTKFVIQEMLNSTMADHAIKENLDVKDKTVRTTQTADELKKSFKPGSG</sequence>
<organism evidence="1 2">
    <name type="scientific">Crotalaria pallida</name>
    <name type="common">Smooth rattlebox</name>
    <name type="synonym">Crotalaria striata</name>
    <dbReference type="NCBI Taxonomy" id="3830"/>
    <lineage>
        <taxon>Eukaryota</taxon>
        <taxon>Viridiplantae</taxon>
        <taxon>Streptophyta</taxon>
        <taxon>Embryophyta</taxon>
        <taxon>Tracheophyta</taxon>
        <taxon>Spermatophyta</taxon>
        <taxon>Magnoliopsida</taxon>
        <taxon>eudicotyledons</taxon>
        <taxon>Gunneridae</taxon>
        <taxon>Pentapetalae</taxon>
        <taxon>rosids</taxon>
        <taxon>fabids</taxon>
        <taxon>Fabales</taxon>
        <taxon>Fabaceae</taxon>
        <taxon>Papilionoideae</taxon>
        <taxon>50 kb inversion clade</taxon>
        <taxon>genistoids sensu lato</taxon>
        <taxon>core genistoids</taxon>
        <taxon>Crotalarieae</taxon>
        <taxon>Crotalaria</taxon>
    </lineage>
</organism>
<keyword evidence="2" id="KW-1185">Reference proteome</keyword>
<dbReference type="EMBL" id="JAYWIO010000005">
    <property type="protein sequence ID" value="KAK7261936.1"/>
    <property type="molecule type" value="Genomic_DNA"/>
</dbReference>
<proteinExistence type="predicted"/>
<dbReference type="Proteomes" id="UP001372338">
    <property type="component" value="Unassembled WGS sequence"/>
</dbReference>
<dbReference type="GO" id="GO:0044183">
    <property type="term" value="F:protein folding chaperone"/>
    <property type="evidence" value="ECO:0007669"/>
    <property type="project" value="TreeGrafter"/>
</dbReference>
<dbReference type="InterPro" id="IPR005215">
    <property type="entry name" value="Trig_fac"/>
</dbReference>
<dbReference type="GO" id="GO:0043022">
    <property type="term" value="F:ribosome binding"/>
    <property type="evidence" value="ECO:0007669"/>
    <property type="project" value="TreeGrafter"/>
</dbReference>
<dbReference type="GO" id="GO:0043335">
    <property type="term" value="P:protein unfolding"/>
    <property type="evidence" value="ECO:0007669"/>
    <property type="project" value="TreeGrafter"/>
</dbReference>
<accession>A0AAN9ERD7</accession>
<dbReference type="GO" id="GO:0015031">
    <property type="term" value="P:protein transport"/>
    <property type="evidence" value="ECO:0007669"/>
    <property type="project" value="InterPro"/>
</dbReference>
<dbReference type="AlphaFoldDB" id="A0AAN9ERD7"/>
<dbReference type="PANTHER" id="PTHR30560:SF4">
    <property type="entry name" value="OS01G0894700 PROTEIN"/>
    <property type="match status" value="1"/>
</dbReference>
<protein>
    <submittedName>
        <fullName evidence="1">Uncharacterized protein</fullName>
    </submittedName>
</protein>